<dbReference type="InterPro" id="IPR048300">
    <property type="entry name" value="TACO1_YebC-like_2nd/3rd_dom"/>
</dbReference>
<dbReference type="FunFam" id="1.10.10.200:FF:000002">
    <property type="entry name" value="Probable transcriptional regulatory protein CLM62_37755"/>
    <property type="match status" value="1"/>
</dbReference>
<gene>
    <name evidence="9" type="ORF">HG543_41585</name>
</gene>
<dbReference type="HAMAP" id="MF_00693">
    <property type="entry name" value="Transcrip_reg_TACO1"/>
    <property type="match status" value="1"/>
</dbReference>
<evidence type="ECO:0000313" key="10">
    <source>
        <dbReference type="Proteomes" id="UP000518300"/>
    </source>
</evidence>
<evidence type="ECO:0000259" key="8">
    <source>
        <dbReference type="Pfam" id="PF20772"/>
    </source>
</evidence>
<feature type="domain" description="TACO1/YebC-like second and third" evidence="7">
    <location>
        <begin position="82"/>
        <end position="236"/>
    </location>
</feature>
<dbReference type="Pfam" id="PF20772">
    <property type="entry name" value="TACO1_YebC_N"/>
    <property type="match status" value="1"/>
</dbReference>
<evidence type="ECO:0000313" key="9">
    <source>
        <dbReference type="EMBL" id="NMO21300.1"/>
    </source>
</evidence>
<comment type="similarity">
    <text evidence="1 6">Belongs to the TACO1 family.</text>
</comment>
<keyword evidence="5 6" id="KW-0804">Transcription</keyword>
<dbReference type="GO" id="GO:0003677">
    <property type="term" value="F:DNA binding"/>
    <property type="evidence" value="ECO:0007669"/>
    <property type="project" value="UniProtKB-UniRule"/>
</dbReference>
<dbReference type="NCBIfam" id="NF001030">
    <property type="entry name" value="PRK00110.1"/>
    <property type="match status" value="1"/>
</dbReference>
<dbReference type="PANTHER" id="PTHR12532:SF6">
    <property type="entry name" value="TRANSCRIPTIONAL REGULATORY PROTEIN YEBC-RELATED"/>
    <property type="match status" value="1"/>
</dbReference>
<accession>A0A848LUK8</accession>
<feature type="domain" description="TACO1/YebC-like N-terminal" evidence="8">
    <location>
        <begin position="5"/>
        <end position="76"/>
    </location>
</feature>
<dbReference type="EMBL" id="JABBJJ010000311">
    <property type="protein sequence ID" value="NMO21300.1"/>
    <property type="molecule type" value="Genomic_DNA"/>
</dbReference>
<evidence type="ECO:0000256" key="1">
    <source>
        <dbReference type="ARBA" id="ARBA00008724"/>
    </source>
</evidence>
<dbReference type="RefSeq" id="WP_169350491.1">
    <property type="nucleotide sequence ID" value="NZ_JABBJJ010000311.1"/>
</dbReference>
<organism evidence="9 10">
    <name type="scientific">Pyxidicoccus fallax</name>
    <dbReference type="NCBI Taxonomy" id="394095"/>
    <lineage>
        <taxon>Bacteria</taxon>
        <taxon>Pseudomonadati</taxon>
        <taxon>Myxococcota</taxon>
        <taxon>Myxococcia</taxon>
        <taxon>Myxococcales</taxon>
        <taxon>Cystobacterineae</taxon>
        <taxon>Myxococcaceae</taxon>
        <taxon>Pyxidicoccus</taxon>
    </lineage>
</organism>
<dbReference type="Gene3D" id="3.30.70.980">
    <property type="match status" value="2"/>
</dbReference>
<comment type="subcellular location">
    <subcellularLocation>
        <location evidence="6">Cytoplasm</location>
    </subcellularLocation>
</comment>
<dbReference type="SUPFAM" id="SSF75625">
    <property type="entry name" value="YebC-like"/>
    <property type="match status" value="1"/>
</dbReference>
<dbReference type="InterPro" id="IPR029072">
    <property type="entry name" value="YebC-like"/>
</dbReference>
<keyword evidence="10" id="KW-1185">Reference proteome</keyword>
<dbReference type="GO" id="GO:0006355">
    <property type="term" value="P:regulation of DNA-templated transcription"/>
    <property type="evidence" value="ECO:0007669"/>
    <property type="project" value="UniProtKB-UniRule"/>
</dbReference>
<evidence type="ECO:0000259" key="7">
    <source>
        <dbReference type="Pfam" id="PF01709"/>
    </source>
</evidence>
<dbReference type="NCBIfam" id="TIGR01033">
    <property type="entry name" value="YebC/PmpR family DNA-binding transcriptional regulator"/>
    <property type="match status" value="1"/>
</dbReference>
<dbReference type="GO" id="GO:0005829">
    <property type="term" value="C:cytosol"/>
    <property type="evidence" value="ECO:0007669"/>
    <property type="project" value="TreeGrafter"/>
</dbReference>
<evidence type="ECO:0000256" key="4">
    <source>
        <dbReference type="ARBA" id="ARBA00023125"/>
    </source>
</evidence>
<dbReference type="Gene3D" id="1.10.10.200">
    <property type="match status" value="1"/>
</dbReference>
<dbReference type="InterPro" id="IPR002876">
    <property type="entry name" value="Transcrip_reg_TACO1-like"/>
</dbReference>
<dbReference type="PANTHER" id="PTHR12532">
    <property type="entry name" value="TRANSLATIONAL ACTIVATOR OF CYTOCHROME C OXIDASE 1"/>
    <property type="match status" value="1"/>
</dbReference>
<reference evidence="9 10" key="1">
    <citation type="submission" date="2020-04" db="EMBL/GenBank/DDBJ databases">
        <title>Draft genome of Pyxidicoccus fallax type strain.</title>
        <authorList>
            <person name="Whitworth D.E."/>
        </authorList>
    </citation>
    <scope>NUCLEOTIDE SEQUENCE [LARGE SCALE GENOMIC DNA]</scope>
    <source>
        <strain evidence="9 10">DSM 14698</strain>
    </source>
</reference>
<comment type="caution">
    <text evidence="9">The sequence shown here is derived from an EMBL/GenBank/DDBJ whole genome shotgun (WGS) entry which is preliminary data.</text>
</comment>
<dbReference type="InterPro" id="IPR017856">
    <property type="entry name" value="Integrase-like_N"/>
</dbReference>
<keyword evidence="4 6" id="KW-0238">DNA-binding</keyword>
<keyword evidence="3 6" id="KW-0805">Transcription regulation</keyword>
<name>A0A848LUK8_9BACT</name>
<evidence type="ECO:0000256" key="3">
    <source>
        <dbReference type="ARBA" id="ARBA00023015"/>
    </source>
</evidence>
<proteinExistence type="inferred from homology"/>
<sequence>MSGHNRWSKIKRQKAAMGATKGKLYSKVIKEITVASRLGGGDPAGNARLRVALAAAREANIPKDTVERAIKKGTGELEGESYEEVTYEGYGPGGVAMLVECLTDNRNRTAADVRSVFGKWGGNLGAEGAVAWMFQKKGSITVKPGPTEDQVMERAIDAGAEDVINHGDEGFEVRTAPADLHTVATRLEPGLSLGEQKYTYLPQNTVRVEGENAQKMLKLMDALDDNDDVQNVYANFEIDESEMEALSR</sequence>
<dbReference type="NCBIfam" id="NF009044">
    <property type="entry name" value="PRK12378.1"/>
    <property type="match status" value="1"/>
</dbReference>
<evidence type="ECO:0000256" key="5">
    <source>
        <dbReference type="ARBA" id="ARBA00023163"/>
    </source>
</evidence>
<evidence type="ECO:0000256" key="6">
    <source>
        <dbReference type="HAMAP-Rule" id="MF_00693"/>
    </source>
</evidence>
<dbReference type="Pfam" id="PF01709">
    <property type="entry name" value="Transcrip_reg"/>
    <property type="match status" value="1"/>
</dbReference>
<dbReference type="AlphaFoldDB" id="A0A848LUK8"/>
<dbReference type="InterPro" id="IPR049083">
    <property type="entry name" value="TACO1_YebC_N"/>
</dbReference>
<dbReference type="InterPro" id="IPR026564">
    <property type="entry name" value="Transcrip_reg_TACO1-like_dom3"/>
</dbReference>
<evidence type="ECO:0000256" key="2">
    <source>
        <dbReference type="ARBA" id="ARBA00022490"/>
    </source>
</evidence>
<protein>
    <recommendedName>
        <fullName evidence="6">Probable transcriptional regulatory protein HG543_41585</fullName>
    </recommendedName>
</protein>
<keyword evidence="2 6" id="KW-0963">Cytoplasm</keyword>
<dbReference type="Proteomes" id="UP000518300">
    <property type="component" value="Unassembled WGS sequence"/>
</dbReference>